<dbReference type="NCBIfam" id="TIGR02282">
    <property type="entry name" value="MltB"/>
    <property type="match status" value="1"/>
</dbReference>
<dbReference type="GO" id="GO:0009253">
    <property type="term" value="P:peptidoglycan catabolic process"/>
    <property type="evidence" value="ECO:0007669"/>
    <property type="project" value="TreeGrafter"/>
</dbReference>
<dbReference type="InterPro" id="IPR031304">
    <property type="entry name" value="SLT_2"/>
</dbReference>
<dbReference type="GO" id="GO:0008933">
    <property type="term" value="F:peptidoglycan lytic transglycosylase activity"/>
    <property type="evidence" value="ECO:0007669"/>
    <property type="project" value="TreeGrafter"/>
</dbReference>
<dbReference type="InterPro" id="IPR023346">
    <property type="entry name" value="Lysozyme-like_dom_sf"/>
</dbReference>
<reference evidence="5" key="1">
    <citation type="submission" date="2017-06" db="EMBL/GenBank/DDBJ databases">
        <title>Whole genome sequence of Laribacter hongkongensis LHGZ1.</title>
        <authorList>
            <person name="Chen D."/>
            <person name="Wu H."/>
            <person name="Chen J."/>
        </authorList>
    </citation>
    <scope>NUCLEOTIDE SEQUENCE [LARGE SCALE GENOMIC DNA]</scope>
    <source>
        <strain evidence="5">LHGZ1</strain>
    </source>
</reference>
<dbReference type="AlphaFoldDB" id="A0A248LIK4"/>
<dbReference type="Gene3D" id="1.10.8.350">
    <property type="entry name" value="Bacterial muramidase"/>
    <property type="match status" value="1"/>
</dbReference>
<keyword evidence="2" id="KW-0732">Signal</keyword>
<dbReference type="CDD" id="cd13399">
    <property type="entry name" value="Slt35-like"/>
    <property type="match status" value="1"/>
</dbReference>
<dbReference type="FunFam" id="1.10.8.350:FF:000001">
    <property type="entry name" value="Lytic murein transglycosylase B"/>
    <property type="match status" value="1"/>
</dbReference>
<protein>
    <submittedName>
        <fullName evidence="4">Lytic murein transglycosylase B</fullName>
    </submittedName>
</protein>
<feature type="active site" evidence="1">
    <location>
        <position position="120"/>
    </location>
</feature>
<dbReference type="PANTHER" id="PTHR30163">
    <property type="entry name" value="MEMBRANE-BOUND LYTIC MUREIN TRANSGLYCOSYLASE B"/>
    <property type="match status" value="1"/>
</dbReference>
<feature type="signal peptide" evidence="2">
    <location>
        <begin position="1"/>
        <end position="18"/>
    </location>
</feature>
<sequence length="332" mass="36337">MKSLFSGLLLACSLPALADDALIARPDVQAFINKVVAEHGLSREAVTTSLQAAEKKPNILTILDRPSTARPWYQFRPAHVNSRLETEGAAFWRQHAAALADAEARYGVDPEAIVAILGIESGYGRNMGSFRVLDALSTIGFDYPRRAAFFQNELAEFLTLAREEKADPQSFKGSYAGAMGMAQFMPSSFRQWAVDGNGDGRRDIWGTPADAIASVANYLKQHGWQHGADIILPVSVNPAMGEKLAAEKFNLHYSAAELRGLGVDMPAGVPDQVQAVVYPLETQAGVTEYWMGLQNFYTITRYNKSTLYATAVAQLANNIKLRWAMQEAYSGL</sequence>
<gene>
    <name evidence="4" type="ORF">LHGZ1_1365</name>
</gene>
<evidence type="ECO:0000259" key="3">
    <source>
        <dbReference type="Pfam" id="PF13406"/>
    </source>
</evidence>
<dbReference type="RefSeq" id="WP_088860585.1">
    <property type="nucleotide sequence ID" value="NZ_CP022115.1"/>
</dbReference>
<evidence type="ECO:0000313" key="5">
    <source>
        <dbReference type="Proteomes" id="UP000197424"/>
    </source>
</evidence>
<dbReference type="PANTHER" id="PTHR30163:SF9">
    <property type="entry name" value="MEMBRANE-BOUND LYTIC MUREIN TRANSGLYCOSYLASE B"/>
    <property type="match status" value="1"/>
</dbReference>
<evidence type="ECO:0000313" key="4">
    <source>
        <dbReference type="EMBL" id="ASJ24196.1"/>
    </source>
</evidence>
<dbReference type="Gene3D" id="1.10.530.10">
    <property type="match status" value="1"/>
</dbReference>
<dbReference type="OrthoDB" id="9772911at2"/>
<organism evidence="4 5">
    <name type="scientific">Laribacter hongkongensis</name>
    <dbReference type="NCBI Taxonomy" id="168471"/>
    <lineage>
        <taxon>Bacteria</taxon>
        <taxon>Pseudomonadati</taxon>
        <taxon>Pseudomonadota</taxon>
        <taxon>Betaproteobacteria</taxon>
        <taxon>Neisseriales</taxon>
        <taxon>Aquaspirillaceae</taxon>
        <taxon>Laribacter</taxon>
    </lineage>
</organism>
<dbReference type="SUPFAM" id="SSF53955">
    <property type="entry name" value="Lysozyme-like"/>
    <property type="match status" value="1"/>
</dbReference>
<feature type="domain" description="Transglycosylase SLT" evidence="3">
    <location>
        <begin position="26"/>
        <end position="317"/>
    </location>
</feature>
<proteinExistence type="predicted"/>
<dbReference type="Pfam" id="PF13406">
    <property type="entry name" value="SLT_2"/>
    <property type="match status" value="1"/>
</dbReference>
<dbReference type="InterPro" id="IPR043426">
    <property type="entry name" value="MltB-like"/>
</dbReference>
<accession>A0A248LIK4</accession>
<dbReference type="InterPro" id="IPR011757">
    <property type="entry name" value="Lytic_transglycosylase_MltB"/>
</dbReference>
<name>A0A248LIK4_9NEIS</name>
<dbReference type="EMBL" id="CP022115">
    <property type="protein sequence ID" value="ASJ24196.1"/>
    <property type="molecule type" value="Genomic_DNA"/>
</dbReference>
<dbReference type="Proteomes" id="UP000197424">
    <property type="component" value="Chromosome"/>
</dbReference>
<evidence type="ECO:0000256" key="2">
    <source>
        <dbReference type="SAM" id="SignalP"/>
    </source>
</evidence>
<feature type="chain" id="PRO_5012083376" evidence="2">
    <location>
        <begin position="19"/>
        <end position="332"/>
    </location>
</feature>
<evidence type="ECO:0000256" key="1">
    <source>
        <dbReference type="PIRSR" id="PIRSR611757-1"/>
    </source>
</evidence>